<evidence type="ECO:0000256" key="2">
    <source>
        <dbReference type="ARBA" id="ARBA00023125"/>
    </source>
</evidence>
<evidence type="ECO:0000259" key="4">
    <source>
        <dbReference type="PROSITE" id="PS50949"/>
    </source>
</evidence>
<dbReference type="Pfam" id="PF00392">
    <property type="entry name" value="GntR"/>
    <property type="match status" value="1"/>
</dbReference>
<evidence type="ECO:0000256" key="1">
    <source>
        <dbReference type="ARBA" id="ARBA00023015"/>
    </source>
</evidence>
<dbReference type="GO" id="GO:0003700">
    <property type="term" value="F:DNA-binding transcription factor activity"/>
    <property type="evidence" value="ECO:0007669"/>
    <property type="project" value="InterPro"/>
</dbReference>
<reference evidence="5" key="1">
    <citation type="submission" date="2016-01" db="EMBL/GenBank/DDBJ databases">
        <authorList>
            <person name="Peeters C."/>
        </authorList>
    </citation>
    <scope>NUCLEOTIDE SEQUENCE [LARGE SCALE GENOMIC DNA]</scope>
    <source>
        <strain evidence="5">LMG 29317</strain>
    </source>
</reference>
<gene>
    <name evidence="5" type="ORF">AWB74_08144</name>
</gene>
<evidence type="ECO:0000256" key="3">
    <source>
        <dbReference type="ARBA" id="ARBA00023163"/>
    </source>
</evidence>
<dbReference type="AlphaFoldDB" id="A0A158L283"/>
<dbReference type="EMBL" id="FCOM02000093">
    <property type="protein sequence ID" value="SAL87508.1"/>
    <property type="molecule type" value="Genomic_DNA"/>
</dbReference>
<dbReference type="Proteomes" id="UP000055019">
    <property type="component" value="Unassembled WGS sequence"/>
</dbReference>
<name>A0A158L283_9BURK</name>
<dbReference type="PANTHER" id="PTHR44846">
    <property type="entry name" value="MANNOSYL-D-GLYCERATE TRANSPORT/METABOLISM SYSTEM REPRESSOR MNGR-RELATED"/>
    <property type="match status" value="1"/>
</dbReference>
<dbReference type="InterPro" id="IPR050679">
    <property type="entry name" value="Bact_HTH_transcr_reg"/>
</dbReference>
<evidence type="ECO:0000313" key="6">
    <source>
        <dbReference type="Proteomes" id="UP000055019"/>
    </source>
</evidence>
<protein>
    <submittedName>
        <fullName evidence="5">GntR family transcriptional regulator</fullName>
    </submittedName>
</protein>
<keyword evidence="2" id="KW-0238">DNA-binding</keyword>
<dbReference type="PROSITE" id="PS50949">
    <property type="entry name" value="HTH_GNTR"/>
    <property type="match status" value="1"/>
</dbReference>
<dbReference type="InterPro" id="IPR011663">
    <property type="entry name" value="UTRA"/>
</dbReference>
<dbReference type="Pfam" id="PF07702">
    <property type="entry name" value="UTRA"/>
    <property type="match status" value="1"/>
</dbReference>
<accession>A0A158L283</accession>
<proteinExistence type="predicted"/>
<dbReference type="CDD" id="cd07377">
    <property type="entry name" value="WHTH_GntR"/>
    <property type="match status" value="1"/>
</dbReference>
<sequence>MGVNPMRRGAGFTTLNSVLTPDALRRRCGSVMILYNYIVGGEVLTTEDHAKLFAPLTRPDRSGAPKYIRLTNALIDAISAGHWKVGDKLPTEEQLAELTPFSLGTVQRALKNLVDQGIVVRQHGTGSFVAQNDLLLEDPWHCRFLDDDGETLLPVFSKVLERKDETGRGPWSEHFPKAKNIVRIDRAINVNNEFTVFARFYLDSEKLTSLANAPLPDLNGLNFKTLIAQELHVPLTRITHDVRIETMESPLAEHINVQPGTIGLVMRAAAFMGDAACIYYQEFFIPNTQRRLSIPDQPPAVGRNLR</sequence>
<dbReference type="SUPFAM" id="SSF46785">
    <property type="entry name" value="Winged helix' DNA-binding domain"/>
    <property type="match status" value="1"/>
</dbReference>
<dbReference type="GO" id="GO:0003677">
    <property type="term" value="F:DNA binding"/>
    <property type="evidence" value="ECO:0007669"/>
    <property type="project" value="UniProtKB-KW"/>
</dbReference>
<dbReference type="Gene3D" id="1.10.10.10">
    <property type="entry name" value="Winged helix-like DNA-binding domain superfamily/Winged helix DNA-binding domain"/>
    <property type="match status" value="1"/>
</dbReference>
<comment type="caution">
    <text evidence="5">The sequence shown here is derived from an EMBL/GenBank/DDBJ whole genome shotgun (WGS) entry which is preliminary data.</text>
</comment>
<dbReference type="PANTHER" id="PTHR44846:SF1">
    <property type="entry name" value="MANNOSYL-D-GLYCERATE TRANSPORT_METABOLISM SYSTEM REPRESSOR MNGR-RELATED"/>
    <property type="match status" value="1"/>
</dbReference>
<dbReference type="InterPro" id="IPR036390">
    <property type="entry name" value="WH_DNA-bd_sf"/>
</dbReference>
<dbReference type="InterPro" id="IPR000524">
    <property type="entry name" value="Tscrpt_reg_HTH_GntR"/>
</dbReference>
<feature type="domain" description="HTH gntR-type" evidence="4">
    <location>
        <begin position="64"/>
        <end position="132"/>
    </location>
</feature>
<evidence type="ECO:0000313" key="5">
    <source>
        <dbReference type="EMBL" id="SAL87508.1"/>
    </source>
</evidence>
<dbReference type="SUPFAM" id="SSF64288">
    <property type="entry name" value="Chorismate lyase-like"/>
    <property type="match status" value="1"/>
</dbReference>
<dbReference type="InterPro" id="IPR036388">
    <property type="entry name" value="WH-like_DNA-bd_sf"/>
</dbReference>
<keyword evidence="6" id="KW-1185">Reference proteome</keyword>
<dbReference type="InterPro" id="IPR028978">
    <property type="entry name" value="Chorismate_lyase_/UTRA_dom_sf"/>
</dbReference>
<organism evidence="5 6">
    <name type="scientific">Caballeronia arvi</name>
    <dbReference type="NCBI Taxonomy" id="1777135"/>
    <lineage>
        <taxon>Bacteria</taxon>
        <taxon>Pseudomonadati</taxon>
        <taxon>Pseudomonadota</taxon>
        <taxon>Betaproteobacteria</taxon>
        <taxon>Burkholderiales</taxon>
        <taxon>Burkholderiaceae</taxon>
        <taxon>Caballeronia</taxon>
    </lineage>
</organism>
<dbReference type="SMART" id="SM00345">
    <property type="entry name" value="HTH_GNTR"/>
    <property type="match status" value="1"/>
</dbReference>
<keyword evidence="3" id="KW-0804">Transcription</keyword>
<dbReference type="Gene3D" id="3.40.1410.10">
    <property type="entry name" value="Chorismate lyase-like"/>
    <property type="match status" value="1"/>
</dbReference>
<dbReference type="GO" id="GO:0045892">
    <property type="term" value="P:negative regulation of DNA-templated transcription"/>
    <property type="evidence" value="ECO:0007669"/>
    <property type="project" value="TreeGrafter"/>
</dbReference>
<keyword evidence="1" id="KW-0805">Transcription regulation</keyword>